<feature type="repeat" description="TPR" evidence="4">
    <location>
        <begin position="235"/>
        <end position="268"/>
    </location>
</feature>
<dbReference type="GO" id="GO:0061512">
    <property type="term" value="P:protein localization to cilium"/>
    <property type="evidence" value="ECO:0007669"/>
    <property type="project" value="TreeGrafter"/>
</dbReference>
<dbReference type="GO" id="GO:0036064">
    <property type="term" value="C:ciliary basal body"/>
    <property type="evidence" value="ECO:0007669"/>
    <property type="project" value="TreeGrafter"/>
</dbReference>
<keyword evidence="5" id="KW-0812">Transmembrane</keyword>
<dbReference type="PANTHER" id="PTHR44186:SF1">
    <property type="entry name" value="BARDET-BIEDL SYNDROME 4 PROTEIN"/>
    <property type="match status" value="1"/>
</dbReference>
<dbReference type="GO" id="GO:0060271">
    <property type="term" value="P:cilium assembly"/>
    <property type="evidence" value="ECO:0007669"/>
    <property type="project" value="TreeGrafter"/>
</dbReference>
<comment type="similarity">
    <text evidence="3">Belongs to the BBS4 family.</text>
</comment>
<gene>
    <name evidence="6" type="primary">jg24819</name>
    <name evidence="6" type="ORF">PAEG_LOCUS1723</name>
</gene>
<dbReference type="SUPFAM" id="SSF48452">
    <property type="entry name" value="TPR-like"/>
    <property type="match status" value="1"/>
</dbReference>
<feature type="repeat" description="TPR" evidence="4">
    <location>
        <begin position="302"/>
        <end position="335"/>
    </location>
</feature>
<organism evidence="6 7">
    <name type="scientific">Pararge aegeria aegeria</name>
    <dbReference type="NCBI Taxonomy" id="348720"/>
    <lineage>
        <taxon>Eukaryota</taxon>
        <taxon>Metazoa</taxon>
        <taxon>Ecdysozoa</taxon>
        <taxon>Arthropoda</taxon>
        <taxon>Hexapoda</taxon>
        <taxon>Insecta</taxon>
        <taxon>Pterygota</taxon>
        <taxon>Neoptera</taxon>
        <taxon>Endopterygota</taxon>
        <taxon>Lepidoptera</taxon>
        <taxon>Glossata</taxon>
        <taxon>Ditrysia</taxon>
        <taxon>Papilionoidea</taxon>
        <taxon>Nymphalidae</taxon>
        <taxon>Satyrinae</taxon>
        <taxon>Satyrini</taxon>
        <taxon>Parargina</taxon>
        <taxon>Pararge</taxon>
    </lineage>
</organism>
<feature type="transmembrane region" description="Helical" evidence="5">
    <location>
        <begin position="122"/>
        <end position="144"/>
    </location>
</feature>
<dbReference type="Gene3D" id="1.25.40.10">
    <property type="entry name" value="Tetratricopeptide repeat domain"/>
    <property type="match status" value="2"/>
</dbReference>
<keyword evidence="1" id="KW-0677">Repeat</keyword>
<evidence type="ECO:0000256" key="4">
    <source>
        <dbReference type="PROSITE-ProRule" id="PRU00339"/>
    </source>
</evidence>
<evidence type="ECO:0000256" key="5">
    <source>
        <dbReference type="SAM" id="Phobius"/>
    </source>
</evidence>
<keyword evidence="2 4" id="KW-0802">TPR repeat</keyword>
<evidence type="ECO:0000313" key="6">
    <source>
        <dbReference type="EMBL" id="CAH2209324.1"/>
    </source>
</evidence>
<keyword evidence="5" id="KW-1133">Transmembrane helix</keyword>
<dbReference type="Proteomes" id="UP000838756">
    <property type="component" value="Unassembled WGS sequence"/>
</dbReference>
<dbReference type="Pfam" id="PF06935">
    <property type="entry name" value="DUF1284"/>
    <property type="match status" value="1"/>
</dbReference>
<proteinExistence type="inferred from homology"/>
<dbReference type="PROSITE" id="PS50005">
    <property type="entry name" value="TPR"/>
    <property type="match status" value="2"/>
</dbReference>
<evidence type="ECO:0000256" key="1">
    <source>
        <dbReference type="ARBA" id="ARBA00022737"/>
    </source>
</evidence>
<protein>
    <submittedName>
        <fullName evidence="6">Jg24819 protein</fullName>
    </submittedName>
</protein>
<evidence type="ECO:0000313" key="7">
    <source>
        <dbReference type="Proteomes" id="UP000838756"/>
    </source>
</evidence>
<dbReference type="InterPro" id="IPR011990">
    <property type="entry name" value="TPR-like_helical_dom_sf"/>
</dbReference>
<dbReference type="PANTHER" id="PTHR44186">
    <property type="match status" value="1"/>
</dbReference>
<keyword evidence="7" id="KW-1185">Reference proteome</keyword>
<dbReference type="OrthoDB" id="421121at2759"/>
<dbReference type="Pfam" id="PF13181">
    <property type="entry name" value="TPR_8"/>
    <property type="match status" value="2"/>
</dbReference>
<dbReference type="Pfam" id="PF14559">
    <property type="entry name" value="TPR_19"/>
    <property type="match status" value="1"/>
</dbReference>
<comment type="caution">
    <text evidence="6">The sequence shown here is derived from an EMBL/GenBank/DDBJ whole genome shotgun (WGS) entry which is preliminary data.</text>
</comment>
<evidence type="ECO:0000256" key="2">
    <source>
        <dbReference type="ARBA" id="ARBA00022803"/>
    </source>
</evidence>
<accession>A0A8S4QF58</accession>
<dbReference type="InterPro" id="IPR009702">
    <property type="entry name" value="DUF1284"/>
</dbReference>
<dbReference type="SMART" id="SM00028">
    <property type="entry name" value="TPR"/>
    <property type="match status" value="3"/>
</dbReference>
<name>A0A8S4QF58_9NEOP</name>
<dbReference type="InterPro" id="IPR019734">
    <property type="entry name" value="TPR_rpt"/>
</dbReference>
<dbReference type="EMBL" id="CAKXAJ010005785">
    <property type="protein sequence ID" value="CAH2209324.1"/>
    <property type="molecule type" value="Genomic_DNA"/>
</dbReference>
<dbReference type="AlphaFoldDB" id="A0A8S4QF58"/>
<reference evidence="6" key="1">
    <citation type="submission" date="2022-03" db="EMBL/GenBank/DDBJ databases">
        <authorList>
            <person name="Lindestad O."/>
        </authorList>
    </citation>
    <scope>NUCLEOTIDE SEQUENCE</scope>
</reference>
<evidence type="ECO:0000256" key="3">
    <source>
        <dbReference type="ARBA" id="ARBA00023778"/>
    </source>
</evidence>
<keyword evidence="5" id="KW-0472">Membrane</keyword>
<sequence>MIKFRPHHFMCTLAFQGYGYSQGFVENYKKIASKVINDPNTKIEVVDNLDTICSVCPNQTKQGKCTTQAKVLELDRRHMEILGMKIGEILTWNEAVKRIRKKMSLEKFDYAFQRNKIYWLRAAANATTLGSMFVCMLICVVILWRSSVTYASENLEIQKVFDSVVKHIKADKKYKDLDVIERKSDKFNIKISQNSGKNFDIYSILKKAKDSFELGDSETATSLLNQIIAKFPYHESALIGLGNIYYANKEFKKAVEIYTRLLKEYPSNPYVLKNFLTIISQYDPNLALSEMLKLYDTLRNSAPLSANLGLIYMKKGDYIKAKEYMKAAISLDQNNIFYTYNLAVILDKLSDFKNATACYSKLLNMSKNASERIPLYKVAARLKFIQLHSAHSAIP</sequence>